<sequence length="647" mass="70760">MQTFTVALATATSALLWSNTTGWAADPPAPKLPETVTFAEHVAPLVFENCTSCHRPGQVAPFSLLTYADTRKHAKTMLSVMQDRYMPPWQPEPGHGEFRNSRRLSEDQIALFEKWVKTGTAEGDAQKAPPAPRFTDGWRLGKPDLVVKMDRPYAVPAEGADIYQNFVIPLDLTEDKWVTAVEFQATAPTVLHHMLYFLDDSGRARKRVTKDGQPGFAGMGFRPTGSLGGWAVGATPIKLPDGLAYPVRKGSDLVLQTHFHLSGKAEQETITVGLYFADKAPKRTLVTLQLPPAFGLFSGIDIPAGKEQFKVSDSFTLPVDVDLVAAGAHAHYLGKTLKTGATLPGGKDKNLFSIRDWDFNWQGQYLYKDYVRLPKGTVVRGEVTWDNSAKNPRNPSSPPVRVRWGEGSTDEMGSVSLLMVAADEADATRLRDAIREHTREVVIRSRLRGDKIDWDKLGVEPPPFWKDGPPVPKKSDTKAPLTLRDINGTAQTPLAVTDAKAHVLIFLTTDCPIANSYAPEIGAMMKDFADQPVRFYAVHVDPDLTPAGAQKHAKEYGLTLPVLVDTKHQLVAATGVTRTPEVAVVLKDGTIAYRGRIDDRYPGLGKKRQAPSQRDLRDALSAVLAGEPVPTGRTQAVGCSIPDLPAK</sequence>
<dbReference type="AlphaFoldDB" id="A0A6M5YSV1"/>
<evidence type="ECO:0000256" key="3">
    <source>
        <dbReference type="SAM" id="SignalP"/>
    </source>
</evidence>
<dbReference type="InterPro" id="IPR036249">
    <property type="entry name" value="Thioredoxin-like_sf"/>
</dbReference>
<proteinExistence type="predicted"/>
<feature type="chain" id="PRO_5026729047" description="Thioredoxin domain-containing protein" evidence="3">
    <location>
        <begin position="25"/>
        <end position="647"/>
    </location>
</feature>
<dbReference type="SUPFAM" id="SSF52833">
    <property type="entry name" value="Thioredoxin-like"/>
    <property type="match status" value="1"/>
</dbReference>
<dbReference type="PROSITE" id="PS51352">
    <property type="entry name" value="THIOREDOXIN_2"/>
    <property type="match status" value="1"/>
</dbReference>
<feature type="compositionally biased region" description="Low complexity" evidence="2">
    <location>
        <begin position="391"/>
        <end position="402"/>
    </location>
</feature>
<accession>A0A6M5YSV1</accession>
<organism evidence="5 6">
    <name type="scientific">Frigoriglobus tundricola</name>
    <dbReference type="NCBI Taxonomy" id="2774151"/>
    <lineage>
        <taxon>Bacteria</taxon>
        <taxon>Pseudomonadati</taxon>
        <taxon>Planctomycetota</taxon>
        <taxon>Planctomycetia</taxon>
        <taxon>Gemmatales</taxon>
        <taxon>Gemmataceae</taxon>
        <taxon>Frigoriglobus</taxon>
    </lineage>
</organism>
<dbReference type="InterPro" id="IPR008977">
    <property type="entry name" value="PHM/PNGase_F_dom_sf"/>
</dbReference>
<dbReference type="Proteomes" id="UP000503447">
    <property type="component" value="Chromosome"/>
</dbReference>
<protein>
    <recommendedName>
        <fullName evidence="4">Thioredoxin domain-containing protein</fullName>
    </recommendedName>
</protein>
<feature type="region of interest" description="Disordered" evidence="2">
    <location>
        <begin position="386"/>
        <end position="406"/>
    </location>
</feature>
<dbReference type="InterPro" id="IPR013740">
    <property type="entry name" value="Redoxin"/>
</dbReference>
<dbReference type="SUPFAM" id="SSF49742">
    <property type="entry name" value="PHM/PNGase F"/>
    <property type="match status" value="2"/>
</dbReference>
<feature type="signal peptide" evidence="3">
    <location>
        <begin position="1"/>
        <end position="24"/>
    </location>
</feature>
<dbReference type="PANTHER" id="PTHR43640">
    <property type="entry name" value="OS07G0260300 PROTEIN"/>
    <property type="match status" value="1"/>
</dbReference>
<dbReference type="InterPro" id="IPR036939">
    <property type="entry name" value="Cu2_ascorb_mOase_N_sf"/>
</dbReference>
<dbReference type="Gene3D" id="3.40.30.10">
    <property type="entry name" value="Glutaredoxin"/>
    <property type="match status" value="1"/>
</dbReference>
<dbReference type="RefSeq" id="WP_171471969.1">
    <property type="nucleotide sequence ID" value="NZ_CP053452.2"/>
</dbReference>
<evidence type="ECO:0000313" key="6">
    <source>
        <dbReference type="Proteomes" id="UP000503447"/>
    </source>
</evidence>
<dbReference type="EMBL" id="CP053452">
    <property type="protein sequence ID" value="QJW96371.1"/>
    <property type="molecule type" value="Genomic_DNA"/>
</dbReference>
<evidence type="ECO:0000259" key="4">
    <source>
        <dbReference type="PROSITE" id="PS51352"/>
    </source>
</evidence>
<dbReference type="Pfam" id="PF08534">
    <property type="entry name" value="Redoxin"/>
    <property type="match status" value="1"/>
</dbReference>
<gene>
    <name evidence="5" type="ORF">FTUN_3928</name>
</gene>
<keyword evidence="1" id="KW-1015">Disulfide bond</keyword>
<evidence type="ECO:0000313" key="5">
    <source>
        <dbReference type="EMBL" id="QJW96371.1"/>
    </source>
</evidence>
<name>A0A6M5YSV1_9BACT</name>
<feature type="domain" description="Thioredoxin" evidence="4">
    <location>
        <begin position="472"/>
        <end position="625"/>
    </location>
</feature>
<evidence type="ECO:0000256" key="2">
    <source>
        <dbReference type="SAM" id="MobiDB-lite"/>
    </source>
</evidence>
<reference evidence="6" key="1">
    <citation type="submission" date="2020-05" db="EMBL/GenBank/DDBJ databases">
        <title>Frigoriglobus tundricola gen. nov., sp. nov., a psychrotolerant cellulolytic planctomycete of the family Gemmataceae with two divergent copies of 16S rRNA gene.</title>
        <authorList>
            <person name="Kulichevskaya I.S."/>
            <person name="Ivanova A.A."/>
            <person name="Naumoff D.G."/>
            <person name="Beletsky A.V."/>
            <person name="Rijpstra W.I.C."/>
            <person name="Sinninghe Damste J.S."/>
            <person name="Mardanov A.V."/>
            <person name="Ravin N.V."/>
            <person name="Dedysh S.N."/>
        </authorList>
    </citation>
    <scope>NUCLEOTIDE SEQUENCE [LARGE SCALE GENOMIC DNA]</scope>
    <source>
        <strain evidence="6">PL17</strain>
    </source>
</reference>
<dbReference type="InterPro" id="IPR013766">
    <property type="entry name" value="Thioredoxin_domain"/>
</dbReference>
<dbReference type="Gene3D" id="2.60.120.230">
    <property type="match status" value="1"/>
</dbReference>
<dbReference type="Gene3D" id="2.60.120.310">
    <property type="entry name" value="Copper type II, ascorbate-dependent monooxygenase, N-terminal domain"/>
    <property type="match status" value="1"/>
</dbReference>
<evidence type="ECO:0000256" key="1">
    <source>
        <dbReference type="ARBA" id="ARBA00023157"/>
    </source>
</evidence>
<dbReference type="InterPro" id="IPR047262">
    <property type="entry name" value="PRX-like1"/>
</dbReference>
<dbReference type="InterPro" id="IPR014784">
    <property type="entry name" value="Cu2_ascorb_mOase-like_C"/>
</dbReference>
<dbReference type="PANTHER" id="PTHR43640:SF1">
    <property type="entry name" value="THIOREDOXIN-DEPENDENT PEROXIREDOXIN"/>
    <property type="match status" value="1"/>
</dbReference>
<keyword evidence="3" id="KW-0732">Signal</keyword>
<dbReference type="GO" id="GO:0016715">
    <property type="term" value="F:oxidoreductase activity, acting on paired donors, with incorporation or reduction of molecular oxygen, reduced ascorbate as one donor, and incorporation of one atom of oxygen"/>
    <property type="evidence" value="ECO:0007669"/>
    <property type="project" value="InterPro"/>
</dbReference>
<dbReference type="GO" id="GO:0005507">
    <property type="term" value="F:copper ion binding"/>
    <property type="evidence" value="ECO:0007669"/>
    <property type="project" value="InterPro"/>
</dbReference>
<keyword evidence="6" id="KW-1185">Reference proteome</keyword>
<dbReference type="KEGG" id="ftj:FTUN_3928"/>